<keyword evidence="4 13" id="KW-0813">Transport</keyword>
<feature type="compositionally biased region" description="Basic residues" evidence="14">
    <location>
        <begin position="304"/>
        <end position="315"/>
    </location>
</feature>
<dbReference type="PANTHER" id="PTHR40659:SF1">
    <property type="entry name" value="NICKEL_COBALT EFFLUX SYSTEM RCNA"/>
    <property type="match status" value="1"/>
</dbReference>
<dbReference type="InterPro" id="IPR011541">
    <property type="entry name" value="Ni/Co_transpt_high_affinity"/>
</dbReference>
<dbReference type="GO" id="GO:0006824">
    <property type="term" value="P:cobalt ion transport"/>
    <property type="evidence" value="ECO:0007669"/>
    <property type="project" value="UniProtKB-KW"/>
</dbReference>
<feature type="transmembrane region" description="Helical" evidence="13">
    <location>
        <begin position="184"/>
        <end position="204"/>
    </location>
</feature>
<evidence type="ECO:0000256" key="14">
    <source>
        <dbReference type="SAM" id="MobiDB-lite"/>
    </source>
</evidence>
<dbReference type="GO" id="GO:0005886">
    <property type="term" value="C:plasma membrane"/>
    <property type="evidence" value="ECO:0007669"/>
    <property type="project" value="UniProtKB-SubCell"/>
</dbReference>
<feature type="transmembrane region" description="Helical" evidence="13">
    <location>
        <begin position="392"/>
        <end position="416"/>
    </location>
</feature>
<keyword evidence="10" id="KW-0921">Nickel transport</keyword>
<feature type="region of interest" description="Disordered" evidence="14">
    <location>
        <begin position="304"/>
        <end position="351"/>
    </location>
</feature>
<keyword evidence="3" id="KW-0171">Cobalt transport</keyword>
<dbReference type="PANTHER" id="PTHR40659">
    <property type="entry name" value="NICKEL/COBALT EFFLUX SYSTEM RCNA"/>
    <property type="match status" value="1"/>
</dbReference>
<evidence type="ECO:0000256" key="2">
    <source>
        <dbReference type="ARBA" id="ARBA00004651"/>
    </source>
</evidence>
<comment type="subcellular location">
    <subcellularLocation>
        <location evidence="2 13">Cell membrane</location>
        <topology evidence="2 13">Multi-pass membrane protein</topology>
    </subcellularLocation>
</comment>
<dbReference type="KEGG" id="cep:Cri9333_4514"/>
<keyword evidence="8 13" id="KW-1133">Transmembrane helix</keyword>
<feature type="transmembrane region" description="Helical" evidence="13">
    <location>
        <begin position="362"/>
        <end position="386"/>
    </location>
</feature>
<evidence type="ECO:0000256" key="5">
    <source>
        <dbReference type="ARBA" id="ARBA00022475"/>
    </source>
</evidence>
<evidence type="ECO:0000256" key="12">
    <source>
        <dbReference type="ARBA" id="ARBA00023285"/>
    </source>
</evidence>
<evidence type="ECO:0000256" key="4">
    <source>
        <dbReference type="ARBA" id="ARBA00022448"/>
    </source>
</evidence>
<dbReference type="Pfam" id="PF03824">
    <property type="entry name" value="NicO"/>
    <property type="match status" value="1"/>
</dbReference>
<comment type="function">
    <text evidence="1">Efflux system for nickel and cobalt.</text>
</comment>
<dbReference type="EMBL" id="CP003620">
    <property type="protein sequence ID" value="AFZ15295.1"/>
    <property type="molecule type" value="Genomic_DNA"/>
</dbReference>
<evidence type="ECO:0000256" key="13">
    <source>
        <dbReference type="RuleBase" id="RU362101"/>
    </source>
</evidence>
<dbReference type="InterPro" id="IPR018247">
    <property type="entry name" value="EF_Hand_1_Ca_BS"/>
</dbReference>
<dbReference type="RefSeq" id="WP_015205386.1">
    <property type="nucleotide sequence ID" value="NC_019753.1"/>
</dbReference>
<dbReference type="AlphaFoldDB" id="K9W744"/>
<evidence type="ECO:0000313" key="16">
    <source>
        <dbReference type="EMBL" id="AFZ15295.1"/>
    </source>
</evidence>
<keyword evidence="9" id="KW-0406">Ion transport</keyword>
<name>K9W744_9CYAN</name>
<feature type="transmembrane region" description="Helical" evidence="13">
    <location>
        <begin position="264"/>
        <end position="284"/>
    </location>
</feature>
<dbReference type="Proteomes" id="UP000010472">
    <property type="component" value="Chromosome"/>
</dbReference>
<dbReference type="PATRIC" id="fig|1173022.3.peg.4877"/>
<feature type="transmembrane region" description="Helical" evidence="13">
    <location>
        <begin position="230"/>
        <end position="252"/>
    </location>
</feature>
<comment type="similarity">
    <text evidence="13">Belongs to the NiCoT transporter (TC 2.A.52) family.</text>
</comment>
<feature type="compositionally biased region" description="Basic and acidic residues" evidence="14">
    <location>
        <begin position="316"/>
        <end position="332"/>
    </location>
</feature>
<organism evidence="16 17">
    <name type="scientific">Crinalium epipsammum PCC 9333</name>
    <dbReference type="NCBI Taxonomy" id="1173022"/>
    <lineage>
        <taxon>Bacteria</taxon>
        <taxon>Bacillati</taxon>
        <taxon>Cyanobacteriota</taxon>
        <taxon>Cyanophyceae</taxon>
        <taxon>Gomontiellales</taxon>
        <taxon>Gomontiellaceae</taxon>
        <taxon>Crinalium</taxon>
    </lineage>
</organism>
<dbReference type="GO" id="GO:0032025">
    <property type="term" value="P:response to cobalt ion"/>
    <property type="evidence" value="ECO:0007669"/>
    <property type="project" value="TreeGrafter"/>
</dbReference>
<evidence type="ECO:0000313" key="17">
    <source>
        <dbReference type="Proteomes" id="UP000010472"/>
    </source>
</evidence>
<dbReference type="GO" id="GO:0046583">
    <property type="term" value="F:monoatomic cation efflux transmembrane transporter activity"/>
    <property type="evidence" value="ECO:0007669"/>
    <property type="project" value="TreeGrafter"/>
</dbReference>
<evidence type="ECO:0000256" key="9">
    <source>
        <dbReference type="ARBA" id="ARBA00023065"/>
    </source>
</evidence>
<dbReference type="PROSITE" id="PS00018">
    <property type="entry name" value="EF_HAND_1"/>
    <property type="match status" value="1"/>
</dbReference>
<sequence>MKKKWRGFRFSILAFLGTLLLSIAFASPSHAHWADLAVAEIVVGDTQTKVTLTFPTGLVASADDNRDGQLTPNEVSIHQAELQGFLSDRIRLTDNQGQLGVLTVKPSDTTAVPSNMQVTAGTHSTLMLLYSWLKPVAGIKINYNLFLPGVPTARCLATIFDREQVQNVIFSPENQQISLGQKSFWLPASSFLIAIAGSFVWGAMHAVSPGHGKTIVGAYLVGSRATPRHAVFLGLTTTITHTLGVFALGLVALFASKWIVPEQIYPWLSFISGLLVVIIGLNLLSNRLPKINLLSKWSSGHSHDHHGHDHHHVPHHQHDHDHTHDHDHDHDHSHAHHGGNSHHDHSHLPPGANGEPVTWRSLLALGISGGIVPCPSALVVLLSSVALNRTGFGLLLVLAFSLGLAATLTGIGLLLVGGKRIFDRFPTQGKLFRGLPAVSALLITLFGLGITTQALAQIGLVRL</sequence>
<keyword evidence="11 13" id="KW-0472">Membrane</keyword>
<evidence type="ECO:0000256" key="7">
    <source>
        <dbReference type="ARBA" id="ARBA00022692"/>
    </source>
</evidence>
<evidence type="ECO:0000256" key="6">
    <source>
        <dbReference type="ARBA" id="ARBA00022596"/>
    </source>
</evidence>
<keyword evidence="12" id="KW-0170">Cobalt</keyword>
<reference evidence="16 17" key="1">
    <citation type="submission" date="2012-06" db="EMBL/GenBank/DDBJ databases">
        <title>Finished chromosome of genome of Crinalium epipsammum PCC 9333.</title>
        <authorList>
            <consortium name="US DOE Joint Genome Institute"/>
            <person name="Gugger M."/>
            <person name="Coursin T."/>
            <person name="Rippka R."/>
            <person name="Tandeau De Marsac N."/>
            <person name="Huntemann M."/>
            <person name="Wei C.-L."/>
            <person name="Han J."/>
            <person name="Detter J.C."/>
            <person name="Han C."/>
            <person name="Tapia R."/>
            <person name="Davenport K."/>
            <person name="Daligault H."/>
            <person name="Erkkila T."/>
            <person name="Gu W."/>
            <person name="Munk A.C.C."/>
            <person name="Teshima H."/>
            <person name="Xu Y."/>
            <person name="Chain P."/>
            <person name="Chen A."/>
            <person name="Krypides N."/>
            <person name="Mavromatis K."/>
            <person name="Markowitz V."/>
            <person name="Szeto E."/>
            <person name="Ivanova N."/>
            <person name="Mikhailova N."/>
            <person name="Ovchinnikova G."/>
            <person name="Pagani I."/>
            <person name="Pati A."/>
            <person name="Goodwin L."/>
            <person name="Peters L."/>
            <person name="Pitluck S."/>
            <person name="Woyke T."/>
            <person name="Kerfeld C."/>
        </authorList>
    </citation>
    <scope>NUCLEOTIDE SEQUENCE [LARGE SCALE GENOMIC DNA]</scope>
    <source>
        <strain evidence="16 17">PCC 9333</strain>
    </source>
</reference>
<feature type="transmembrane region" description="Helical" evidence="13">
    <location>
        <begin position="437"/>
        <end position="460"/>
    </location>
</feature>
<keyword evidence="5" id="KW-1003">Cell membrane</keyword>
<evidence type="ECO:0000256" key="15">
    <source>
        <dbReference type="SAM" id="SignalP"/>
    </source>
</evidence>
<dbReference type="GO" id="GO:0010045">
    <property type="term" value="P:response to nickel cation"/>
    <property type="evidence" value="ECO:0007669"/>
    <property type="project" value="TreeGrafter"/>
</dbReference>
<dbReference type="GO" id="GO:0015099">
    <property type="term" value="F:nickel cation transmembrane transporter activity"/>
    <property type="evidence" value="ECO:0007669"/>
    <property type="project" value="UniProtKB-UniRule"/>
</dbReference>
<keyword evidence="15" id="KW-0732">Signal</keyword>
<dbReference type="InterPro" id="IPR051224">
    <property type="entry name" value="NiCoT_RcnA"/>
</dbReference>
<dbReference type="HOGENOM" id="CLU_619257_0_0_3"/>
<evidence type="ECO:0000256" key="3">
    <source>
        <dbReference type="ARBA" id="ARBA00022426"/>
    </source>
</evidence>
<dbReference type="OrthoDB" id="271709at2"/>
<feature type="chain" id="PRO_5003937181" description="Nickel/cobalt efflux system" evidence="15">
    <location>
        <begin position="32"/>
        <end position="463"/>
    </location>
</feature>
<evidence type="ECO:0000256" key="8">
    <source>
        <dbReference type="ARBA" id="ARBA00022989"/>
    </source>
</evidence>
<proteinExistence type="inferred from homology"/>
<protein>
    <recommendedName>
        <fullName evidence="13">Nickel/cobalt efflux system</fullName>
    </recommendedName>
</protein>
<evidence type="ECO:0000256" key="11">
    <source>
        <dbReference type="ARBA" id="ARBA00023136"/>
    </source>
</evidence>
<keyword evidence="7 13" id="KW-0812">Transmembrane</keyword>
<keyword evidence="17" id="KW-1185">Reference proteome</keyword>
<accession>K9W744</accession>
<feature type="signal peptide" evidence="15">
    <location>
        <begin position="1"/>
        <end position="31"/>
    </location>
</feature>
<gene>
    <name evidence="16" type="ORF">Cri9333_4514</name>
</gene>
<evidence type="ECO:0000256" key="10">
    <source>
        <dbReference type="ARBA" id="ARBA00023112"/>
    </source>
</evidence>
<evidence type="ECO:0000256" key="1">
    <source>
        <dbReference type="ARBA" id="ARBA00002510"/>
    </source>
</evidence>
<dbReference type="eggNOG" id="COG2215">
    <property type="taxonomic scope" value="Bacteria"/>
</dbReference>
<dbReference type="STRING" id="1173022.Cri9333_4514"/>
<keyword evidence="6" id="KW-0533">Nickel</keyword>